<accession>A0ABT3FJZ0</accession>
<keyword evidence="1" id="KW-0732">Signal</keyword>
<dbReference type="EMBL" id="JAPDDS010000002">
    <property type="protein sequence ID" value="MCW1883861.1"/>
    <property type="molecule type" value="Genomic_DNA"/>
</dbReference>
<organism evidence="2 3">
    <name type="scientific">Luteolibacter flavescens</name>
    <dbReference type="NCBI Taxonomy" id="1859460"/>
    <lineage>
        <taxon>Bacteria</taxon>
        <taxon>Pseudomonadati</taxon>
        <taxon>Verrucomicrobiota</taxon>
        <taxon>Verrucomicrobiia</taxon>
        <taxon>Verrucomicrobiales</taxon>
        <taxon>Verrucomicrobiaceae</taxon>
        <taxon>Luteolibacter</taxon>
    </lineage>
</organism>
<dbReference type="Proteomes" id="UP001207930">
    <property type="component" value="Unassembled WGS sequence"/>
</dbReference>
<evidence type="ECO:0000313" key="3">
    <source>
        <dbReference type="Proteomes" id="UP001207930"/>
    </source>
</evidence>
<name>A0ABT3FJZ0_9BACT</name>
<sequence length="322" mass="32673">MKPIIPFALLGALLAVGAVNAAETTPVGYETLSLAPGFNYTGLRLQQPVVHAGTFETITANSVTDTGATFALTATKTYIIEINNGSGILTDVLGSAVSGSTINTTDNLLAAGVANGASYSIREAATLTSIFGATNSAGLTGGFGGISGADVIFVSNGSGGFNQYYYDDLEGSWADVNGAAVNGASVPIIYTDSLIVSATAPVNLVVSGEVKLTPTATVTSSGFNYISSVYPAGATLSSTFDAAIPQLDRGFGSIAGADVFFVANGTGGYNQYYYDDLETSWADVNGVAVNGASISLDSGVIFSNENTPLSLKLSAPSFYGDL</sequence>
<proteinExistence type="predicted"/>
<dbReference type="RefSeq" id="WP_264499823.1">
    <property type="nucleotide sequence ID" value="NZ_JAPDDS010000002.1"/>
</dbReference>
<evidence type="ECO:0000256" key="1">
    <source>
        <dbReference type="SAM" id="SignalP"/>
    </source>
</evidence>
<evidence type="ECO:0000313" key="2">
    <source>
        <dbReference type="EMBL" id="MCW1883861.1"/>
    </source>
</evidence>
<comment type="caution">
    <text evidence="2">The sequence shown here is derived from an EMBL/GenBank/DDBJ whole genome shotgun (WGS) entry which is preliminary data.</text>
</comment>
<feature type="signal peptide" evidence="1">
    <location>
        <begin position="1"/>
        <end position="21"/>
    </location>
</feature>
<feature type="chain" id="PRO_5046035540" evidence="1">
    <location>
        <begin position="22"/>
        <end position="322"/>
    </location>
</feature>
<gene>
    <name evidence="2" type="ORF">OKA04_03925</name>
</gene>
<keyword evidence="3" id="KW-1185">Reference proteome</keyword>
<protein>
    <submittedName>
        <fullName evidence="2">Uncharacterized protein</fullName>
    </submittedName>
</protein>
<reference evidence="2 3" key="1">
    <citation type="submission" date="2022-10" db="EMBL/GenBank/DDBJ databases">
        <title>Luteolibacter flavescens strain MCCC 1K03193, whole genome shotgun sequencing project.</title>
        <authorList>
            <person name="Zhao G."/>
            <person name="Shen L."/>
        </authorList>
    </citation>
    <scope>NUCLEOTIDE SEQUENCE [LARGE SCALE GENOMIC DNA]</scope>
    <source>
        <strain evidence="2 3">MCCC 1K03193</strain>
    </source>
</reference>